<dbReference type="KEGG" id="plia:E4191_06680"/>
<reference evidence="5" key="1">
    <citation type="submission" date="2019-03" db="EMBL/GenBank/DDBJ databases">
        <authorList>
            <person name="Li J."/>
        </authorList>
    </citation>
    <scope>NUCLEOTIDE SEQUENCE [LARGE SCALE GENOMIC DNA]</scope>
    <source>
        <strain evidence="5">2251</strain>
    </source>
</reference>
<evidence type="ECO:0000313" key="5">
    <source>
        <dbReference type="Proteomes" id="UP000296374"/>
    </source>
</evidence>
<dbReference type="PANTHER" id="PTHR43072:SF23">
    <property type="entry name" value="UPF0039 PROTEIN C11D3.02C"/>
    <property type="match status" value="1"/>
</dbReference>
<dbReference type="InterPro" id="IPR000182">
    <property type="entry name" value="GNAT_dom"/>
</dbReference>
<evidence type="ECO:0000259" key="3">
    <source>
        <dbReference type="PROSITE" id="PS51186"/>
    </source>
</evidence>
<protein>
    <submittedName>
        <fullName evidence="4">N-acetyltransferase family protein</fullName>
    </submittedName>
</protein>
<dbReference type="Gene3D" id="3.40.630.30">
    <property type="match status" value="1"/>
</dbReference>
<accession>A0A4P7HP40</accession>
<dbReference type="AlphaFoldDB" id="A0A4P7HP40"/>
<name>A0A4P7HP40_9RHOB</name>
<dbReference type="InterPro" id="IPR016181">
    <property type="entry name" value="Acyl_CoA_acyltransferase"/>
</dbReference>
<dbReference type="SUPFAM" id="SSF55729">
    <property type="entry name" value="Acyl-CoA N-acyltransferases (Nat)"/>
    <property type="match status" value="1"/>
</dbReference>
<dbReference type="EMBL" id="CP038439">
    <property type="protein sequence ID" value="QBX36098.1"/>
    <property type="molecule type" value="Genomic_DNA"/>
</dbReference>
<dbReference type="Proteomes" id="UP000296374">
    <property type="component" value="Chromosome"/>
</dbReference>
<evidence type="ECO:0000256" key="1">
    <source>
        <dbReference type="ARBA" id="ARBA00022679"/>
    </source>
</evidence>
<proteinExistence type="predicted"/>
<feature type="domain" description="N-acetyltransferase" evidence="3">
    <location>
        <begin position="1"/>
        <end position="161"/>
    </location>
</feature>
<keyword evidence="2" id="KW-0012">Acyltransferase</keyword>
<sequence>MLRDAAPSDVPQIAAIWNPIVRDTAITFWPTERTEADIAALIAQRQAGGHAFLVAETDGVVGFGTYTQFRGGAGYARSQEHTIYLAPGQRGLGLGRTLLCGLEDHARARGHRVLIGGITGSNLGSIAFHAAMGYAQWGRIPAAGWKFGQFHDLVLMGRDLTAMRDTPPLSPDAVSG</sequence>
<keyword evidence="1 4" id="KW-0808">Transferase</keyword>
<dbReference type="CDD" id="cd04301">
    <property type="entry name" value="NAT_SF"/>
    <property type="match status" value="1"/>
</dbReference>
<evidence type="ECO:0000256" key="2">
    <source>
        <dbReference type="ARBA" id="ARBA00023315"/>
    </source>
</evidence>
<gene>
    <name evidence="4" type="ORF">E4191_06680</name>
</gene>
<dbReference type="PROSITE" id="PS51186">
    <property type="entry name" value="GNAT"/>
    <property type="match status" value="1"/>
</dbReference>
<dbReference type="Pfam" id="PF00583">
    <property type="entry name" value="Acetyltransf_1"/>
    <property type="match status" value="1"/>
</dbReference>
<dbReference type="PANTHER" id="PTHR43072">
    <property type="entry name" value="N-ACETYLTRANSFERASE"/>
    <property type="match status" value="1"/>
</dbReference>
<organism evidence="4 5">
    <name type="scientific">Paracoccus liaowanqingii</name>
    <dbReference type="NCBI Taxonomy" id="2560053"/>
    <lineage>
        <taxon>Bacteria</taxon>
        <taxon>Pseudomonadati</taxon>
        <taxon>Pseudomonadota</taxon>
        <taxon>Alphaproteobacteria</taxon>
        <taxon>Rhodobacterales</taxon>
        <taxon>Paracoccaceae</taxon>
        <taxon>Paracoccus</taxon>
    </lineage>
</organism>
<dbReference type="GO" id="GO:0016747">
    <property type="term" value="F:acyltransferase activity, transferring groups other than amino-acyl groups"/>
    <property type="evidence" value="ECO:0007669"/>
    <property type="project" value="InterPro"/>
</dbReference>
<evidence type="ECO:0000313" key="4">
    <source>
        <dbReference type="EMBL" id="QBX36098.1"/>
    </source>
</evidence>